<dbReference type="PROSITE" id="PS50887">
    <property type="entry name" value="GGDEF"/>
    <property type="match status" value="1"/>
</dbReference>
<evidence type="ECO:0000256" key="10">
    <source>
        <dbReference type="ARBA" id="ARBA00023118"/>
    </source>
</evidence>
<proteinExistence type="inferred from homology"/>
<dbReference type="InterPro" id="IPR054767">
    <property type="entry name" value="Cas10-Cmr2_palm2"/>
</dbReference>
<dbReference type="RefSeq" id="WP_186996126.1">
    <property type="nucleotide sequence ID" value="NZ_JACOQK010000001.1"/>
</dbReference>
<comment type="similarity">
    <text evidence="1">Belongs to the CRISPR-associated Cas10/Csm1 family.</text>
</comment>
<comment type="caution">
    <text evidence="13">The sequence shown here is derived from an EMBL/GenBank/DDBJ whole genome shotgun (WGS) entry which is preliminary data.</text>
</comment>
<keyword evidence="3" id="KW-0808">Transferase</keyword>
<keyword evidence="4" id="KW-0540">Nuclease</keyword>
<dbReference type="InterPro" id="IPR000160">
    <property type="entry name" value="GGDEF_dom"/>
</dbReference>
<evidence type="ECO:0000256" key="9">
    <source>
        <dbReference type="ARBA" id="ARBA00022840"/>
    </source>
</evidence>
<reference evidence="13 14" key="1">
    <citation type="submission" date="2020-08" db="EMBL/GenBank/DDBJ databases">
        <title>Genome public.</title>
        <authorList>
            <person name="Liu C."/>
            <person name="Sun Q."/>
        </authorList>
    </citation>
    <scope>NUCLEOTIDE SEQUENCE [LARGE SCALE GENOMIC DNA]</scope>
    <source>
        <strain evidence="13 14">NSJ-27</strain>
    </source>
</reference>
<evidence type="ECO:0000256" key="3">
    <source>
        <dbReference type="ARBA" id="ARBA00022679"/>
    </source>
</evidence>
<gene>
    <name evidence="13" type="primary">cas10</name>
    <name evidence="13" type="ORF">H8Z77_02810</name>
</gene>
<dbReference type="InterPro" id="IPR041062">
    <property type="entry name" value="Csm1_B"/>
</dbReference>
<dbReference type="InterPro" id="IPR048693">
    <property type="entry name" value="Cmr2-like_C"/>
</dbReference>
<evidence type="ECO:0000256" key="11">
    <source>
        <dbReference type="ARBA" id="ARBA00032922"/>
    </source>
</evidence>
<dbReference type="Pfam" id="PF22335">
    <property type="entry name" value="Cas10-Cmr2_palm2"/>
    <property type="match status" value="1"/>
</dbReference>
<dbReference type="PANTHER" id="PTHR36528:SF1">
    <property type="entry name" value="CRISPR SYSTEM SINGLE-STRAND-SPECIFIC DEOXYRIBONUCLEASE CAS10_CSM1 (SUBTYPE III-A)"/>
    <property type="match status" value="1"/>
</dbReference>
<dbReference type="InterPro" id="IPR013408">
    <property type="entry name" value="Cas10/Csm1"/>
</dbReference>
<evidence type="ECO:0000313" key="14">
    <source>
        <dbReference type="Proteomes" id="UP000649151"/>
    </source>
</evidence>
<keyword evidence="10" id="KW-0051">Antiviral defense</keyword>
<dbReference type="PANTHER" id="PTHR36528">
    <property type="entry name" value="CRISPR SYSTEM SINGLE-STRAND-SPECIFIC DEOXYRIBONUCLEASE CAS10/CSM1 (SUBTYPE III-A)"/>
    <property type="match status" value="1"/>
</dbReference>
<name>A0ABR7IP88_9CLOT</name>
<dbReference type="Proteomes" id="UP000649151">
    <property type="component" value="Unassembled WGS sequence"/>
</dbReference>
<keyword evidence="5" id="KW-0547">Nucleotide-binding</keyword>
<feature type="domain" description="GGDEF" evidence="12">
    <location>
        <begin position="462"/>
        <end position="627"/>
    </location>
</feature>
<dbReference type="InterPro" id="IPR043128">
    <property type="entry name" value="Rev_trsase/Diguanyl_cyclase"/>
</dbReference>
<keyword evidence="14" id="KW-1185">Reference proteome</keyword>
<evidence type="ECO:0000256" key="2">
    <source>
        <dbReference type="ARBA" id="ARBA00014333"/>
    </source>
</evidence>
<dbReference type="Pfam" id="PF18211">
    <property type="entry name" value="Csm1_B"/>
    <property type="match status" value="1"/>
</dbReference>
<keyword evidence="6" id="KW-0255">Endonuclease</keyword>
<organism evidence="13 14">
    <name type="scientific">Clostridium facile</name>
    <dbReference type="NCBI Taxonomy" id="2763035"/>
    <lineage>
        <taxon>Bacteria</taxon>
        <taxon>Bacillati</taxon>
        <taxon>Bacillota</taxon>
        <taxon>Clostridia</taxon>
        <taxon>Eubacteriales</taxon>
        <taxon>Clostridiaceae</taxon>
        <taxon>Clostridium</taxon>
    </lineage>
</organism>
<evidence type="ECO:0000256" key="6">
    <source>
        <dbReference type="ARBA" id="ARBA00022759"/>
    </source>
</evidence>
<accession>A0ABR7IP88</accession>
<protein>
    <recommendedName>
        <fullName evidence="2">CRISPR system single-strand-specific deoxyribonuclease Cas10/Csm1 (subtype III-A)</fullName>
    </recommendedName>
    <alternativeName>
        <fullName evidence="11">Cyclic oligoadenylate synthase</fullName>
    </alternativeName>
</protein>
<keyword evidence="7" id="KW-0378">Hydrolase</keyword>
<evidence type="ECO:0000256" key="4">
    <source>
        <dbReference type="ARBA" id="ARBA00022722"/>
    </source>
</evidence>
<evidence type="ECO:0000256" key="7">
    <source>
        <dbReference type="ARBA" id="ARBA00022801"/>
    </source>
</evidence>
<evidence type="ECO:0000256" key="8">
    <source>
        <dbReference type="ARBA" id="ARBA00022839"/>
    </source>
</evidence>
<dbReference type="Gene3D" id="3.30.70.270">
    <property type="match status" value="1"/>
</dbReference>
<keyword evidence="9" id="KW-0067">ATP-binding</keyword>
<evidence type="ECO:0000259" key="12">
    <source>
        <dbReference type="PROSITE" id="PS50887"/>
    </source>
</evidence>
<dbReference type="Pfam" id="PF20824">
    <property type="entry name" value="Cmr2_hel_dom2"/>
    <property type="match status" value="1"/>
</dbReference>
<evidence type="ECO:0000256" key="5">
    <source>
        <dbReference type="ARBA" id="ARBA00022741"/>
    </source>
</evidence>
<dbReference type="EMBL" id="JACOQK010000001">
    <property type="protein sequence ID" value="MBC5786955.1"/>
    <property type="molecule type" value="Genomic_DNA"/>
</dbReference>
<dbReference type="NCBIfam" id="TIGR02578">
    <property type="entry name" value="cas_TM1811_Csm1"/>
    <property type="match status" value="1"/>
</dbReference>
<evidence type="ECO:0000256" key="1">
    <source>
        <dbReference type="ARBA" id="ARBA00005700"/>
    </source>
</evidence>
<dbReference type="InterPro" id="IPR052117">
    <property type="entry name" value="Cas10/Csm1_subtype-III-A"/>
</dbReference>
<keyword evidence="8" id="KW-0269">Exonuclease</keyword>
<sequence>MEATKMAVCQIFRILKEVYGESEQEFTQLWDKWKEAYKRSAESTQWDNEVDRLVLGKKKEKVGTLQPLSCIFDVLKGDAMANGKIYSAMTENSFQYPTNQEGQPHNYTDRKTEFLEKVKGIPCTNDGVLALYELCRRQFYYYPSGYPYLSVFERIHLSCCFACCMEQPLVPEQPFLLVSCGFSGIQDFIYTVSGKDSLKILRSRSFYVDVLVEHLMDELLEQFSLFRANLLYNGGGNGYLLLPNSPDAEEKISNLFSDVNNWLLEQLGGSLYANYSCVPCSAEQLVDKEKWQNVFKELSEQSIQKKYQRYTGEQLEKLNQQQNKDNRRECRICHTSSTLNQDGVCENCQEFQEISSELMSSDNLIVITNRQEDPCQSTDHEKNKFLRLPAADGNTKFLYMLSDRHSLFTRQGKNVRVYHPNPKKPVDVGQIPIYLGNYFYQEKEKDPMPTFEKLAGLSQGISRIGVLRADVDSLGKTFEKIGDDVAQDGSCRLRWTNELSRQLTLFFKHHVNCILRGEFGELTKENGEPYLPFSLSKTPENGNRKLVVVYSGGDDMFLAGAWDQIIEAAVDLYQCLKRYTDGTLTFSAGIGIFPFKYPLQAMASETGMLESAAKKLEHKNGVALFGMDTRQAGNPEDETATKFQLYCQATYHWEEFINIVVMEKLRAIQNYFSKMEPSEQGSGNSFLFNLYEHISRLEQNLDEPIRIARAAYLLARMSPQKSGKNDAAKQKAYQEFSANMLNWIKNSADRKQLLTAMRLFIYLNREKTKEE</sequence>
<evidence type="ECO:0000313" key="13">
    <source>
        <dbReference type="EMBL" id="MBC5786955.1"/>
    </source>
</evidence>